<keyword evidence="3" id="KW-1185">Reference proteome</keyword>
<gene>
    <name evidence="2" type="ORF">CRG98_046446</name>
</gene>
<dbReference type="Proteomes" id="UP000233551">
    <property type="component" value="Unassembled WGS sequence"/>
</dbReference>
<reference evidence="2 3" key="1">
    <citation type="submission" date="2017-11" db="EMBL/GenBank/DDBJ databases">
        <title>De-novo sequencing of pomegranate (Punica granatum L.) genome.</title>
        <authorList>
            <person name="Akparov Z."/>
            <person name="Amiraslanov A."/>
            <person name="Hajiyeva S."/>
            <person name="Abbasov M."/>
            <person name="Kaur K."/>
            <person name="Hamwieh A."/>
            <person name="Solovyev V."/>
            <person name="Salamov A."/>
            <person name="Braich B."/>
            <person name="Kosarev P."/>
            <person name="Mahmoud A."/>
            <person name="Hajiyev E."/>
            <person name="Babayeva S."/>
            <person name="Izzatullayeva V."/>
            <person name="Mammadov A."/>
            <person name="Mammadov A."/>
            <person name="Sharifova S."/>
            <person name="Ojaghi J."/>
            <person name="Eynullazada K."/>
            <person name="Bayramov B."/>
            <person name="Abdulazimova A."/>
            <person name="Shahmuradov I."/>
        </authorList>
    </citation>
    <scope>NUCLEOTIDE SEQUENCE [LARGE SCALE GENOMIC DNA]</scope>
    <source>
        <strain evidence="3">cv. AG2017</strain>
        <tissue evidence="2">Leaf</tissue>
    </source>
</reference>
<feature type="region of interest" description="Disordered" evidence="1">
    <location>
        <begin position="88"/>
        <end position="107"/>
    </location>
</feature>
<dbReference type="EMBL" id="PGOL01006947">
    <property type="protein sequence ID" value="PKI33158.1"/>
    <property type="molecule type" value="Genomic_DNA"/>
</dbReference>
<evidence type="ECO:0000313" key="2">
    <source>
        <dbReference type="EMBL" id="PKI33158.1"/>
    </source>
</evidence>
<comment type="caution">
    <text evidence="2">The sequence shown here is derived from an EMBL/GenBank/DDBJ whole genome shotgun (WGS) entry which is preliminary data.</text>
</comment>
<protein>
    <recommendedName>
        <fullName evidence="4">Reverse transcriptase Ty1/copia-type domain-containing protein</fullName>
    </recommendedName>
</protein>
<sequence length="239" mass="25449">MEFALNLVISQPKIRFGTQNISARELNRWFGSSPYSAHGARSSSTPDFIRDRTVTSAVPLSAAVLPSTEPQAWARLFQDSCNAMPTTTLSNTAASPPPVRNSADSADSSVVVAAQHAAASAQNSATRSAASVASYASPAAVPRGSTASPSSSAIPLAENSSSVAWDGICPVPTHTMVTRSKNDIYKPSPRIPGGQRQSMLEELEALKCNNTWELVPRQPKMNVVGCKWVLRLRPKFGLI</sequence>
<organism evidence="2 3">
    <name type="scientific">Punica granatum</name>
    <name type="common">Pomegranate</name>
    <dbReference type="NCBI Taxonomy" id="22663"/>
    <lineage>
        <taxon>Eukaryota</taxon>
        <taxon>Viridiplantae</taxon>
        <taxon>Streptophyta</taxon>
        <taxon>Embryophyta</taxon>
        <taxon>Tracheophyta</taxon>
        <taxon>Spermatophyta</taxon>
        <taxon>Magnoliopsida</taxon>
        <taxon>eudicotyledons</taxon>
        <taxon>Gunneridae</taxon>
        <taxon>Pentapetalae</taxon>
        <taxon>rosids</taxon>
        <taxon>malvids</taxon>
        <taxon>Myrtales</taxon>
        <taxon>Lythraceae</taxon>
        <taxon>Punica</taxon>
    </lineage>
</organism>
<proteinExistence type="predicted"/>
<name>A0A2I0HN84_PUNGR</name>
<evidence type="ECO:0008006" key="4">
    <source>
        <dbReference type="Google" id="ProtNLM"/>
    </source>
</evidence>
<evidence type="ECO:0000313" key="3">
    <source>
        <dbReference type="Proteomes" id="UP000233551"/>
    </source>
</evidence>
<evidence type="ECO:0000256" key="1">
    <source>
        <dbReference type="SAM" id="MobiDB-lite"/>
    </source>
</evidence>
<dbReference type="AlphaFoldDB" id="A0A2I0HN84"/>
<accession>A0A2I0HN84</accession>